<organism evidence="1 2">
    <name type="scientific">Camellia lanceoleosa</name>
    <dbReference type="NCBI Taxonomy" id="1840588"/>
    <lineage>
        <taxon>Eukaryota</taxon>
        <taxon>Viridiplantae</taxon>
        <taxon>Streptophyta</taxon>
        <taxon>Embryophyta</taxon>
        <taxon>Tracheophyta</taxon>
        <taxon>Spermatophyta</taxon>
        <taxon>Magnoliopsida</taxon>
        <taxon>eudicotyledons</taxon>
        <taxon>Gunneridae</taxon>
        <taxon>Pentapetalae</taxon>
        <taxon>asterids</taxon>
        <taxon>Ericales</taxon>
        <taxon>Theaceae</taxon>
        <taxon>Camellia</taxon>
    </lineage>
</organism>
<dbReference type="Proteomes" id="UP001060215">
    <property type="component" value="Chromosome 12"/>
</dbReference>
<name>A0ACC0G2B2_9ERIC</name>
<proteinExistence type="predicted"/>
<evidence type="ECO:0000313" key="1">
    <source>
        <dbReference type="EMBL" id="KAI7994381.1"/>
    </source>
</evidence>
<evidence type="ECO:0000313" key="2">
    <source>
        <dbReference type="Proteomes" id="UP001060215"/>
    </source>
</evidence>
<keyword evidence="2" id="KW-1185">Reference proteome</keyword>
<gene>
    <name evidence="1" type="ORF">LOK49_LG11G02199</name>
</gene>
<accession>A0ACC0G2B2</accession>
<comment type="caution">
    <text evidence="1">The sequence shown here is derived from an EMBL/GenBank/DDBJ whole genome shotgun (WGS) entry which is preliminary data.</text>
</comment>
<reference evidence="1 2" key="1">
    <citation type="journal article" date="2022" name="Plant J.">
        <title>Chromosome-level genome of Camellia lanceoleosa provides a valuable resource for understanding genome evolution and self-incompatibility.</title>
        <authorList>
            <person name="Gong W."/>
            <person name="Xiao S."/>
            <person name="Wang L."/>
            <person name="Liao Z."/>
            <person name="Chang Y."/>
            <person name="Mo W."/>
            <person name="Hu G."/>
            <person name="Li W."/>
            <person name="Zhao G."/>
            <person name="Zhu H."/>
            <person name="Hu X."/>
            <person name="Ji K."/>
            <person name="Xiang X."/>
            <person name="Song Q."/>
            <person name="Yuan D."/>
            <person name="Jin S."/>
            <person name="Zhang L."/>
        </authorList>
    </citation>
    <scope>NUCLEOTIDE SEQUENCE [LARGE SCALE GENOMIC DNA]</scope>
    <source>
        <strain evidence="1">SQ_2022a</strain>
    </source>
</reference>
<protein>
    <submittedName>
        <fullName evidence="1">Uncharacterized protein</fullName>
    </submittedName>
</protein>
<dbReference type="EMBL" id="CM045769">
    <property type="protein sequence ID" value="KAI7994381.1"/>
    <property type="molecule type" value="Genomic_DNA"/>
</dbReference>
<sequence>MDPDNSISDEEEDDDDVEIEQGEEMDDTGEGSPQVPRIRIPANLLKKTRRPRGKCLIVRLLGKTIGYTLLVNKMKKLWGLQADFETLDIGHGFFIFKFDMIEDYTRVFTGGPWVAMDHYVTIRKWQHDFKPDEAEEDTTAIWMRFPNLPIEYYSERILFHIAKAFGNPLKVDIKTAMAARGKYARVCVEMDLRKPLISHFTIGKYKYTVEYEHIHSFCFSCGRVGHWRKNSSERWPAPKRTSEPVTVGTDKGNRGSAATQNTQPRECADTSDWNQQRYGPWMRAQNRRRKPNRIHNHKTDPSPRGNKFQALQQDDVHPNDQEAHTRLVVENSEA</sequence>